<gene>
    <name evidence="2" type="ORF">N4S67_03795</name>
</gene>
<evidence type="ECO:0000313" key="2">
    <source>
        <dbReference type="EMBL" id="MCT7657542.1"/>
    </source>
</evidence>
<dbReference type="RefSeq" id="WP_260991582.1">
    <property type="nucleotide sequence ID" value="NZ_JAODWD010000001.1"/>
</dbReference>
<comment type="caution">
    <text evidence="2">The sequence shown here is derived from an EMBL/GenBank/DDBJ whole genome shotgun (WGS) entry which is preliminary data.</text>
</comment>
<feature type="transmembrane region" description="Helical" evidence="1">
    <location>
        <begin position="124"/>
        <end position="153"/>
    </location>
</feature>
<feature type="transmembrane region" description="Helical" evidence="1">
    <location>
        <begin position="88"/>
        <end position="112"/>
    </location>
</feature>
<proteinExistence type="predicted"/>
<dbReference type="Proteomes" id="UP001206639">
    <property type="component" value="Unassembled WGS sequence"/>
</dbReference>
<keyword evidence="3" id="KW-1185">Reference proteome</keyword>
<keyword evidence="1" id="KW-0812">Transmembrane</keyword>
<feature type="transmembrane region" description="Helical" evidence="1">
    <location>
        <begin position="160"/>
        <end position="180"/>
    </location>
</feature>
<accession>A0ABT2M5L5</accession>
<evidence type="ECO:0000313" key="3">
    <source>
        <dbReference type="Proteomes" id="UP001206639"/>
    </source>
</evidence>
<name>A0ABT2M5L5_9MYCO</name>
<feature type="transmembrane region" description="Helical" evidence="1">
    <location>
        <begin position="192"/>
        <end position="215"/>
    </location>
</feature>
<protein>
    <recommendedName>
        <fullName evidence="4">DUF4386 domain-containing protein</fullName>
    </recommendedName>
</protein>
<feature type="transmembrane region" description="Helical" evidence="1">
    <location>
        <begin position="54"/>
        <end position="76"/>
    </location>
</feature>
<organism evidence="2 3">
    <name type="scientific">Mycobacterium deserti</name>
    <dbReference type="NCBI Taxonomy" id="2978347"/>
    <lineage>
        <taxon>Bacteria</taxon>
        <taxon>Bacillati</taxon>
        <taxon>Actinomycetota</taxon>
        <taxon>Actinomycetes</taxon>
        <taxon>Mycobacteriales</taxon>
        <taxon>Mycobacteriaceae</taxon>
        <taxon>Mycobacterium</taxon>
    </lineage>
</organism>
<sequence>MTRERWMLGRRGGGVAGLALALLWTPMALVIPEFPDLAGPAGVGAYYAEHADAMKLVLCSASLGFVAFLIFLGELIAELIPRRSAWTWSALASALMFMTALCVAFGVVAAAVLGFERASPEAVWLAHAVAFLLAAPAAAAGTTFFIAVAVLAFDGLWPHGFGWLSAVGAVVNLAALAGFFSLTGAPNSGNGLLGGMAGPVAIWVMWIVAVSVHWLRHPRSPATHREAVTAAN</sequence>
<keyword evidence="1" id="KW-1133">Transmembrane helix</keyword>
<reference evidence="3" key="1">
    <citation type="submission" date="2023-07" db="EMBL/GenBank/DDBJ databases">
        <authorList>
            <person name="Deng Y."/>
            <person name="Zhang Y.-Q."/>
        </authorList>
    </citation>
    <scope>NUCLEOTIDE SEQUENCE [LARGE SCALE GENOMIC DNA]</scope>
    <source>
        <strain evidence="3">CPCC 205710</strain>
    </source>
</reference>
<evidence type="ECO:0000256" key="1">
    <source>
        <dbReference type="SAM" id="Phobius"/>
    </source>
</evidence>
<dbReference type="EMBL" id="JAODWD010000001">
    <property type="protein sequence ID" value="MCT7657542.1"/>
    <property type="molecule type" value="Genomic_DNA"/>
</dbReference>
<evidence type="ECO:0008006" key="4">
    <source>
        <dbReference type="Google" id="ProtNLM"/>
    </source>
</evidence>
<keyword evidence="1" id="KW-0472">Membrane</keyword>